<dbReference type="AlphaFoldDB" id="A0AAE3A252"/>
<dbReference type="Pfam" id="PF02698">
    <property type="entry name" value="DUF218"/>
    <property type="match status" value="1"/>
</dbReference>
<proteinExistence type="predicted"/>
<comment type="caution">
    <text evidence="3">The sequence shown here is derived from an EMBL/GenBank/DDBJ whole genome shotgun (WGS) entry which is preliminary data.</text>
</comment>
<dbReference type="GO" id="GO:0005886">
    <property type="term" value="C:plasma membrane"/>
    <property type="evidence" value="ECO:0007669"/>
    <property type="project" value="TreeGrafter"/>
</dbReference>
<dbReference type="GO" id="GO:0000270">
    <property type="term" value="P:peptidoglycan metabolic process"/>
    <property type="evidence" value="ECO:0007669"/>
    <property type="project" value="TreeGrafter"/>
</dbReference>
<dbReference type="PANTHER" id="PTHR30336">
    <property type="entry name" value="INNER MEMBRANE PROTEIN, PROBABLE PERMEASE"/>
    <property type="match status" value="1"/>
</dbReference>
<dbReference type="CDD" id="cd06259">
    <property type="entry name" value="YdcF-like"/>
    <property type="match status" value="1"/>
</dbReference>
<keyword evidence="1" id="KW-0472">Membrane</keyword>
<evidence type="ECO:0000256" key="1">
    <source>
        <dbReference type="SAM" id="Phobius"/>
    </source>
</evidence>
<name>A0AAE3A252_9FIRM</name>
<keyword evidence="1" id="KW-0812">Transmembrane</keyword>
<dbReference type="InterPro" id="IPR051599">
    <property type="entry name" value="Cell_Envelope_Assoc"/>
</dbReference>
<dbReference type="Gene3D" id="3.40.50.620">
    <property type="entry name" value="HUPs"/>
    <property type="match status" value="1"/>
</dbReference>
<dbReference type="GO" id="GO:0043164">
    <property type="term" value="P:Gram-negative-bacterium-type cell wall biogenesis"/>
    <property type="evidence" value="ECO:0007669"/>
    <property type="project" value="TreeGrafter"/>
</dbReference>
<dbReference type="Proteomes" id="UP001198220">
    <property type="component" value="Unassembled WGS sequence"/>
</dbReference>
<sequence length="243" mass="26406">MHIICFAAGMICLLYFIILLLYSGFTSAFYLIWPAMTIGFLILGFLFHHGFFAHLPGAVRTGLMILCAASFLFFAGVEGMIIKGAIQAPAAGLNYVIVLGAHVRPTGPSRALALRLDRAYTYALENPDAVLIVSGGQGSNEPCTEASSMKQYLMDKGLSENQILMEDQSTNTRENLIFSAQLIPDNASVGIVSNGFHICRALHLAKVLGYKNAAGIPAKSDLITQPANLLREFFAVVKDFWLL</sequence>
<dbReference type="PANTHER" id="PTHR30336:SF4">
    <property type="entry name" value="ENVELOPE BIOGENESIS FACTOR ELYC"/>
    <property type="match status" value="1"/>
</dbReference>
<feature type="transmembrane region" description="Helical" evidence="1">
    <location>
        <begin position="6"/>
        <end position="22"/>
    </location>
</feature>
<dbReference type="EMBL" id="JAJEPS010000001">
    <property type="protein sequence ID" value="MCC2124726.1"/>
    <property type="molecule type" value="Genomic_DNA"/>
</dbReference>
<feature type="transmembrane region" description="Helical" evidence="1">
    <location>
        <begin position="57"/>
        <end position="77"/>
    </location>
</feature>
<feature type="transmembrane region" description="Helical" evidence="1">
    <location>
        <begin position="29"/>
        <end position="51"/>
    </location>
</feature>
<dbReference type="InterPro" id="IPR003848">
    <property type="entry name" value="DUF218"/>
</dbReference>
<organism evidence="3 4">
    <name type="scientific">Hominiventricola filiformis</name>
    <dbReference type="NCBI Taxonomy" id="2885352"/>
    <lineage>
        <taxon>Bacteria</taxon>
        <taxon>Bacillati</taxon>
        <taxon>Bacillota</taxon>
        <taxon>Clostridia</taxon>
        <taxon>Lachnospirales</taxon>
        <taxon>Lachnospiraceae</taxon>
        <taxon>Hominiventricola</taxon>
    </lineage>
</organism>
<gene>
    <name evidence="3" type="ORF">LKD36_00870</name>
</gene>
<protein>
    <submittedName>
        <fullName evidence="3">YdcF family protein</fullName>
    </submittedName>
</protein>
<reference evidence="3 4" key="1">
    <citation type="submission" date="2021-10" db="EMBL/GenBank/DDBJ databases">
        <title>Anaerobic single-cell dispensing facilitates the cultivation of human gut bacteria.</title>
        <authorList>
            <person name="Afrizal A."/>
        </authorList>
    </citation>
    <scope>NUCLEOTIDE SEQUENCE [LARGE SCALE GENOMIC DNA]</scope>
    <source>
        <strain evidence="3 4">CLA-AA-H276</strain>
    </source>
</reference>
<dbReference type="RefSeq" id="WP_308458293.1">
    <property type="nucleotide sequence ID" value="NZ_JAJEPS010000001.1"/>
</dbReference>
<evidence type="ECO:0000313" key="4">
    <source>
        <dbReference type="Proteomes" id="UP001198220"/>
    </source>
</evidence>
<keyword evidence="1" id="KW-1133">Transmembrane helix</keyword>
<evidence type="ECO:0000313" key="3">
    <source>
        <dbReference type="EMBL" id="MCC2124726.1"/>
    </source>
</evidence>
<feature type="domain" description="DUF218" evidence="2">
    <location>
        <begin position="95"/>
        <end position="233"/>
    </location>
</feature>
<keyword evidence="4" id="KW-1185">Reference proteome</keyword>
<accession>A0AAE3A252</accession>
<evidence type="ECO:0000259" key="2">
    <source>
        <dbReference type="Pfam" id="PF02698"/>
    </source>
</evidence>
<dbReference type="InterPro" id="IPR014729">
    <property type="entry name" value="Rossmann-like_a/b/a_fold"/>
</dbReference>